<organism evidence="4 5">
    <name type="scientific">Neodothiora populina</name>
    <dbReference type="NCBI Taxonomy" id="2781224"/>
    <lineage>
        <taxon>Eukaryota</taxon>
        <taxon>Fungi</taxon>
        <taxon>Dikarya</taxon>
        <taxon>Ascomycota</taxon>
        <taxon>Pezizomycotina</taxon>
        <taxon>Dothideomycetes</taxon>
        <taxon>Dothideomycetidae</taxon>
        <taxon>Dothideales</taxon>
        <taxon>Dothioraceae</taxon>
        <taxon>Neodothiora</taxon>
    </lineage>
</organism>
<dbReference type="InterPro" id="IPR011344">
    <property type="entry name" value="ssDNA-bd"/>
</dbReference>
<comment type="caution">
    <text evidence="4">The sequence shown here is derived from an EMBL/GenBank/DDBJ whole genome shotgun (WGS) entry which is preliminary data.</text>
</comment>
<keyword evidence="1 2" id="KW-0238">DNA-binding</keyword>
<protein>
    <recommendedName>
        <fullName evidence="6">SsDNA binding protein</fullName>
    </recommendedName>
</protein>
<dbReference type="Proteomes" id="UP001562354">
    <property type="component" value="Unassembled WGS sequence"/>
</dbReference>
<dbReference type="InterPro" id="IPR000424">
    <property type="entry name" value="Primosome_PriB/ssb"/>
</dbReference>
<feature type="region of interest" description="Disordered" evidence="3">
    <location>
        <begin position="141"/>
        <end position="166"/>
    </location>
</feature>
<dbReference type="Pfam" id="PF00436">
    <property type="entry name" value="SSB"/>
    <property type="match status" value="1"/>
</dbReference>
<evidence type="ECO:0000313" key="5">
    <source>
        <dbReference type="Proteomes" id="UP001562354"/>
    </source>
</evidence>
<dbReference type="GeneID" id="95973765"/>
<dbReference type="Gene3D" id="2.40.50.140">
    <property type="entry name" value="Nucleic acid-binding proteins"/>
    <property type="match status" value="1"/>
</dbReference>
<accession>A0ABR3P193</accession>
<dbReference type="PROSITE" id="PS50935">
    <property type="entry name" value="SSB"/>
    <property type="match status" value="1"/>
</dbReference>
<evidence type="ECO:0000256" key="3">
    <source>
        <dbReference type="SAM" id="MobiDB-lite"/>
    </source>
</evidence>
<evidence type="ECO:0000313" key="4">
    <source>
        <dbReference type="EMBL" id="KAL1296563.1"/>
    </source>
</evidence>
<evidence type="ECO:0000256" key="2">
    <source>
        <dbReference type="PROSITE-ProRule" id="PRU00252"/>
    </source>
</evidence>
<dbReference type="InterPro" id="IPR012340">
    <property type="entry name" value="NA-bd_OB-fold"/>
</dbReference>
<sequence length="166" mass="18055">MRPSSATVAMFAPSRLGLRTASSLNATARAFSTTRPSLLARMQLIGRLADSPELNETSTGRQMIRYSVGVSTGARDENGNRQTSWFRIASFNEGPSRDLLLGLPKGTLLHVEAEARMDTFQGQDGQQQTRLNLVQRSFEALSRPQRTVNESEKSAAEEPNSGLGAS</sequence>
<keyword evidence="5" id="KW-1185">Reference proteome</keyword>
<dbReference type="PANTHER" id="PTHR10302:SF0">
    <property type="entry name" value="SINGLE-STRANDED DNA-BINDING PROTEIN, MITOCHONDRIAL"/>
    <property type="match status" value="1"/>
</dbReference>
<dbReference type="EMBL" id="JBFMKM010000018">
    <property type="protein sequence ID" value="KAL1296563.1"/>
    <property type="molecule type" value="Genomic_DNA"/>
</dbReference>
<evidence type="ECO:0008006" key="6">
    <source>
        <dbReference type="Google" id="ProtNLM"/>
    </source>
</evidence>
<evidence type="ECO:0000256" key="1">
    <source>
        <dbReference type="ARBA" id="ARBA00023125"/>
    </source>
</evidence>
<dbReference type="CDD" id="cd04496">
    <property type="entry name" value="SSB_OBF"/>
    <property type="match status" value="1"/>
</dbReference>
<dbReference type="SUPFAM" id="SSF50249">
    <property type="entry name" value="Nucleic acid-binding proteins"/>
    <property type="match status" value="1"/>
</dbReference>
<dbReference type="RefSeq" id="XP_069196245.1">
    <property type="nucleotide sequence ID" value="XM_069346493.1"/>
</dbReference>
<gene>
    <name evidence="4" type="ORF">AAFC00_000062</name>
</gene>
<proteinExistence type="predicted"/>
<dbReference type="PANTHER" id="PTHR10302">
    <property type="entry name" value="SINGLE-STRANDED DNA-BINDING PROTEIN"/>
    <property type="match status" value="1"/>
</dbReference>
<reference evidence="4 5" key="1">
    <citation type="submission" date="2024-07" db="EMBL/GenBank/DDBJ databases">
        <title>Draft sequence of the Neodothiora populina.</title>
        <authorList>
            <person name="Drown D.D."/>
            <person name="Schuette U.S."/>
            <person name="Buechlein A.B."/>
            <person name="Rusch D.R."/>
            <person name="Winton L.W."/>
            <person name="Adams G.A."/>
        </authorList>
    </citation>
    <scope>NUCLEOTIDE SEQUENCE [LARGE SCALE GENOMIC DNA]</scope>
    <source>
        <strain evidence="4 5">CPC 39397</strain>
    </source>
</reference>
<name>A0ABR3P193_9PEZI</name>